<organism evidence="1 2">
    <name type="scientific">Ktedonobacter racemifer DSM 44963</name>
    <dbReference type="NCBI Taxonomy" id="485913"/>
    <lineage>
        <taxon>Bacteria</taxon>
        <taxon>Bacillati</taxon>
        <taxon>Chloroflexota</taxon>
        <taxon>Ktedonobacteria</taxon>
        <taxon>Ktedonobacterales</taxon>
        <taxon>Ktedonobacteraceae</taxon>
        <taxon>Ktedonobacter</taxon>
    </lineage>
</organism>
<name>D6U641_KTERA</name>
<sequence length="166" mass="18992">MRDWRHTLSKWIIQKDVIASLAQKQVEYWAWDIRVPSSDPWPSSLPVCQALKDFYQICDGGCFHWFTWPPLSQLVPLNSSWFRLLSAYDERGDVLLPERHVVLALDSGGAPVIWDVSTNQVAAFFPKGGDWEPPLASSIEAFLATLFNPKDDGDWWGLFLQQLDTI</sequence>
<dbReference type="OrthoDB" id="3078463at2"/>
<comment type="caution">
    <text evidence="1">The sequence shown here is derived from an EMBL/GenBank/DDBJ whole genome shotgun (WGS) entry which is preliminary data.</text>
</comment>
<dbReference type="SUPFAM" id="SSF160631">
    <property type="entry name" value="SMI1/KNR4-like"/>
    <property type="match status" value="1"/>
</dbReference>
<protein>
    <recommendedName>
        <fullName evidence="3">Knr4/Smi1-like domain-containing protein</fullName>
    </recommendedName>
</protein>
<dbReference type="EMBL" id="ADVG01000005">
    <property type="protein sequence ID" value="EFH80452.1"/>
    <property type="molecule type" value="Genomic_DNA"/>
</dbReference>
<proteinExistence type="predicted"/>
<dbReference type="AlphaFoldDB" id="D6U641"/>
<dbReference type="eggNOG" id="ENOG502ZJFC">
    <property type="taxonomic scope" value="Bacteria"/>
</dbReference>
<dbReference type="InterPro" id="IPR037883">
    <property type="entry name" value="Knr4/Smi1-like_sf"/>
</dbReference>
<reference evidence="1 2" key="1">
    <citation type="journal article" date="2011" name="Stand. Genomic Sci.">
        <title>Non-contiguous finished genome sequence and contextual data of the filamentous soil bacterium Ktedonobacter racemifer type strain (SOSP1-21).</title>
        <authorList>
            <person name="Chang Y.J."/>
            <person name="Land M."/>
            <person name="Hauser L."/>
            <person name="Chertkov O."/>
            <person name="Del Rio T.G."/>
            <person name="Nolan M."/>
            <person name="Copeland A."/>
            <person name="Tice H."/>
            <person name="Cheng J.F."/>
            <person name="Lucas S."/>
            <person name="Han C."/>
            <person name="Goodwin L."/>
            <person name="Pitluck S."/>
            <person name="Ivanova N."/>
            <person name="Ovchinikova G."/>
            <person name="Pati A."/>
            <person name="Chen A."/>
            <person name="Palaniappan K."/>
            <person name="Mavromatis K."/>
            <person name="Liolios K."/>
            <person name="Brettin T."/>
            <person name="Fiebig A."/>
            <person name="Rohde M."/>
            <person name="Abt B."/>
            <person name="Goker M."/>
            <person name="Detter J.C."/>
            <person name="Woyke T."/>
            <person name="Bristow J."/>
            <person name="Eisen J.A."/>
            <person name="Markowitz V."/>
            <person name="Hugenholtz P."/>
            <person name="Kyrpides N.C."/>
            <person name="Klenk H.P."/>
            <person name="Lapidus A."/>
        </authorList>
    </citation>
    <scope>NUCLEOTIDE SEQUENCE [LARGE SCALE GENOMIC DNA]</scope>
    <source>
        <strain evidence="2">DSM 44963</strain>
    </source>
</reference>
<evidence type="ECO:0000313" key="1">
    <source>
        <dbReference type="EMBL" id="EFH80452.1"/>
    </source>
</evidence>
<keyword evidence="2" id="KW-1185">Reference proteome</keyword>
<dbReference type="InParanoid" id="D6U641"/>
<evidence type="ECO:0000313" key="2">
    <source>
        <dbReference type="Proteomes" id="UP000004508"/>
    </source>
</evidence>
<accession>D6U641</accession>
<evidence type="ECO:0008006" key="3">
    <source>
        <dbReference type="Google" id="ProtNLM"/>
    </source>
</evidence>
<dbReference type="Proteomes" id="UP000004508">
    <property type="component" value="Unassembled WGS sequence"/>
</dbReference>
<gene>
    <name evidence="1" type="ORF">Krac_1054</name>
</gene>